<dbReference type="AlphaFoldDB" id="A0A7S2KL53"/>
<gene>
    <name evidence="5" type="ORF">BIGN1055_LOCUS565</name>
</gene>
<dbReference type="InterPro" id="IPR016181">
    <property type="entry name" value="Acyl_CoA_acyltransferase"/>
</dbReference>
<dbReference type="PANTHER" id="PTHR23091">
    <property type="entry name" value="N-TERMINAL ACETYLTRANSFERASE"/>
    <property type="match status" value="1"/>
</dbReference>
<evidence type="ECO:0000256" key="2">
    <source>
        <dbReference type="ARBA" id="ARBA00023315"/>
    </source>
</evidence>
<keyword evidence="1" id="KW-0808">Transferase</keyword>
<dbReference type="CDD" id="cd04301">
    <property type="entry name" value="NAT_SF"/>
    <property type="match status" value="1"/>
</dbReference>
<evidence type="ECO:0000256" key="3">
    <source>
        <dbReference type="ARBA" id="ARBA00025786"/>
    </source>
</evidence>
<dbReference type="PROSITE" id="PS51186">
    <property type="entry name" value="GNAT"/>
    <property type="match status" value="1"/>
</dbReference>
<comment type="similarity">
    <text evidence="3">Belongs to the acetyltransferase family. ARD1 subfamily.</text>
</comment>
<evidence type="ECO:0000313" key="5">
    <source>
        <dbReference type="EMBL" id="CAD9578138.1"/>
    </source>
</evidence>
<evidence type="ECO:0000259" key="4">
    <source>
        <dbReference type="PROSITE" id="PS51186"/>
    </source>
</evidence>
<proteinExistence type="inferred from homology"/>
<dbReference type="Gene3D" id="3.40.630.30">
    <property type="match status" value="1"/>
</dbReference>
<name>A0A7S2KL53_BIGNA</name>
<evidence type="ECO:0000256" key="1">
    <source>
        <dbReference type="ARBA" id="ARBA00022679"/>
    </source>
</evidence>
<dbReference type="GO" id="GO:0031415">
    <property type="term" value="C:NatA complex"/>
    <property type="evidence" value="ECO:0007669"/>
    <property type="project" value="InterPro"/>
</dbReference>
<reference evidence="5" key="1">
    <citation type="submission" date="2021-01" db="EMBL/GenBank/DDBJ databases">
        <authorList>
            <person name="Corre E."/>
            <person name="Pelletier E."/>
            <person name="Niang G."/>
            <person name="Scheremetjew M."/>
            <person name="Finn R."/>
            <person name="Kale V."/>
            <person name="Holt S."/>
            <person name="Cochrane G."/>
            <person name="Meng A."/>
            <person name="Brown T."/>
            <person name="Cohen L."/>
        </authorList>
    </citation>
    <scope>NUCLEOTIDE SEQUENCE</scope>
    <source>
        <strain evidence="5">CCMP1258.1</strain>
    </source>
</reference>
<dbReference type="InterPro" id="IPR045047">
    <property type="entry name" value="Ard1-like"/>
</dbReference>
<organism evidence="5">
    <name type="scientific">Bigelowiella natans</name>
    <name type="common">Pedinomonas minutissima</name>
    <name type="synonym">Chlorarachnion sp. (strain CCMP621)</name>
    <dbReference type="NCBI Taxonomy" id="227086"/>
    <lineage>
        <taxon>Eukaryota</taxon>
        <taxon>Sar</taxon>
        <taxon>Rhizaria</taxon>
        <taxon>Cercozoa</taxon>
        <taxon>Chlorarachniophyceae</taxon>
        <taxon>Bigelowiella</taxon>
    </lineage>
</organism>
<accession>A0A7S2KL53</accession>
<dbReference type="Pfam" id="PF00583">
    <property type="entry name" value="Acetyltransf_1"/>
    <property type="match status" value="1"/>
</dbReference>
<protein>
    <recommendedName>
        <fullName evidence="4">N-acetyltransferase domain-containing protein</fullName>
    </recommendedName>
</protein>
<sequence>MAQPAASRMPPSEVGGRGCGVYTRPNLPGMEPGVQLREMTLIDIPQLRSLNEEHLAENYRSQFWERMILAFPGISMLLEDLQTGEILGYVLSTIHPEGNKREAEIVSLAVDWRCQKRGFGSLLVDTSVFKMRSKFNATSVMLYARGTTRAYVRRLYHRLGFKLKQELPRYYDDGESAHVLEAEIQREAFKADADIEENKVAPPQWPEDCADRPAYGEL</sequence>
<dbReference type="PANTHER" id="PTHR23091:SF4">
    <property type="entry name" value="N-TERMINAL AMINO-ACID N(ALPHA)-ACETYLTRANSFERASE NATA"/>
    <property type="match status" value="1"/>
</dbReference>
<dbReference type="SUPFAM" id="SSF55729">
    <property type="entry name" value="Acyl-CoA N-acyltransferases (Nat)"/>
    <property type="match status" value="1"/>
</dbReference>
<dbReference type="EMBL" id="HBHA01000869">
    <property type="protein sequence ID" value="CAD9578138.1"/>
    <property type="molecule type" value="Transcribed_RNA"/>
</dbReference>
<feature type="domain" description="N-acetyltransferase" evidence="4">
    <location>
        <begin position="34"/>
        <end position="187"/>
    </location>
</feature>
<dbReference type="GO" id="GO:0004596">
    <property type="term" value="F:protein-N-terminal amino-acid acetyltransferase activity"/>
    <property type="evidence" value="ECO:0007669"/>
    <property type="project" value="InterPro"/>
</dbReference>
<keyword evidence="2" id="KW-0012">Acyltransferase</keyword>
<dbReference type="InterPro" id="IPR000182">
    <property type="entry name" value="GNAT_dom"/>
</dbReference>